<feature type="compositionally biased region" description="Acidic residues" evidence="1">
    <location>
        <begin position="1719"/>
        <end position="1728"/>
    </location>
</feature>
<evidence type="ECO:0000256" key="1">
    <source>
        <dbReference type="SAM" id="MobiDB-lite"/>
    </source>
</evidence>
<gene>
    <name evidence="4" type="ORF">BESB_035680</name>
</gene>
<dbReference type="SMART" id="SM01411">
    <property type="entry name" value="Ephrin_rec_like"/>
    <property type="match status" value="1"/>
</dbReference>
<feature type="domain" description="Tyrosine-protein kinase ephrin type A/B receptor-like" evidence="3">
    <location>
        <begin position="206"/>
        <end position="250"/>
    </location>
</feature>
<dbReference type="InterPro" id="IPR009030">
    <property type="entry name" value="Growth_fac_rcpt_cys_sf"/>
</dbReference>
<feature type="compositionally biased region" description="Basic and acidic residues" evidence="1">
    <location>
        <begin position="82"/>
        <end position="99"/>
    </location>
</feature>
<dbReference type="EMBL" id="NWUJ01000002">
    <property type="protein sequence ID" value="PFH37110.1"/>
    <property type="molecule type" value="Genomic_DNA"/>
</dbReference>
<dbReference type="OrthoDB" id="330465at2759"/>
<evidence type="ECO:0000313" key="5">
    <source>
        <dbReference type="Proteomes" id="UP000224006"/>
    </source>
</evidence>
<feature type="transmembrane region" description="Helical" evidence="2">
    <location>
        <begin position="554"/>
        <end position="572"/>
    </location>
</feature>
<feature type="compositionally biased region" description="Acidic residues" evidence="1">
    <location>
        <begin position="879"/>
        <end position="895"/>
    </location>
</feature>
<dbReference type="STRING" id="94643.A0A2A9MN78"/>
<feature type="compositionally biased region" description="Basic and acidic residues" evidence="1">
    <location>
        <begin position="712"/>
        <end position="734"/>
    </location>
</feature>
<proteinExistence type="predicted"/>
<feature type="region of interest" description="Disordered" evidence="1">
    <location>
        <begin position="684"/>
        <end position="809"/>
    </location>
</feature>
<feature type="compositionally biased region" description="Low complexity" evidence="1">
    <location>
        <begin position="692"/>
        <end position="711"/>
    </location>
</feature>
<feature type="transmembrane region" description="Helical" evidence="2">
    <location>
        <begin position="615"/>
        <end position="636"/>
    </location>
</feature>
<feature type="region of interest" description="Disordered" evidence="1">
    <location>
        <begin position="82"/>
        <end position="105"/>
    </location>
</feature>
<keyword evidence="5" id="KW-1185">Reference proteome</keyword>
<feature type="compositionally biased region" description="Polar residues" evidence="1">
    <location>
        <begin position="851"/>
        <end position="866"/>
    </location>
</feature>
<feature type="compositionally biased region" description="Basic residues" evidence="1">
    <location>
        <begin position="756"/>
        <end position="765"/>
    </location>
</feature>
<dbReference type="InterPro" id="IPR011641">
    <property type="entry name" value="Tyr-kin_ephrin_A/B_rcpt-like"/>
</dbReference>
<organism evidence="4 5">
    <name type="scientific">Besnoitia besnoiti</name>
    <name type="common">Apicomplexan protozoan</name>
    <dbReference type="NCBI Taxonomy" id="94643"/>
    <lineage>
        <taxon>Eukaryota</taxon>
        <taxon>Sar</taxon>
        <taxon>Alveolata</taxon>
        <taxon>Apicomplexa</taxon>
        <taxon>Conoidasida</taxon>
        <taxon>Coccidia</taxon>
        <taxon>Eucoccidiorida</taxon>
        <taxon>Eimeriorina</taxon>
        <taxon>Sarcocystidae</taxon>
        <taxon>Besnoitia</taxon>
    </lineage>
</organism>
<dbReference type="Pfam" id="PF07699">
    <property type="entry name" value="Ephrin_rec_like"/>
    <property type="match status" value="1"/>
</dbReference>
<feature type="non-terminal residue" evidence="4">
    <location>
        <position position="1886"/>
    </location>
</feature>
<dbReference type="VEuPathDB" id="ToxoDB:BESB_035680"/>
<dbReference type="Proteomes" id="UP000224006">
    <property type="component" value="Chromosome II"/>
</dbReference>
<dbReference type="Gene3D" id="2.10.50.10">
    <property type="entry name" value="Tumor Necrosis Factor Receptor, subunit A, domain 2"/>
    <property type="match status" value="1"/>
</dbReference>
<name>A0A2A9MN78_BESBE</name>
<dbReference type="RefSeq" id="XP_029221119.1">
    <property type="nucleotide sequence ID" value="XM_029362154.1"/>
</dbReference>
<dbReference type="CDD" id="cd00185">
    <property type="entry name" value="TNFRSF"/>
    <property type="match status" value="1"/>
</dbReference>
<dbReference type="SUPFAM" id="SSF57184">
    <property type="entry name" value="Growth factor receptor domain"/>
    <property type="match status" value="1"/>
</dbReference>
<feature type="transmembrane region" description="Helical" evidence="2">
    <location>
        <begin position="1107"/>
        <end position="1126"/>
    </location>
</feature>
<keyword evidence="2" id="KW-0812">Transmembrane</keyword>
<protein>
    <recommendedName>
        <fullName evidence="3">Tyrosine-protein kinase ephrin type A/B receptor-like domain-containing protein</fullName>
    </recommendedName>
</protein>
<reference evidence="4 5" key="1">
    <citation type="submission" date="2017-09" db="EMBL/GenBank/DDBJ databases">
        <title>Genome sequencing of Besnoitia besnoiti strain Bb-Ger1.</title>
        <authorList>
            <person name="Schares G."/>
            <person name="Venepally P."/>
            <person name="Lorenzi H.A."/>
        </authorList>
    </citation>
    <scope>NUCLEOTIDE SEQUENCE [LARGE SCALE GENOMIC DNA]</scope>
    <source>
        <strain evidence="4 5">Bb-Ger1</strain>
    </source>
</reference>
<dbReference type="GeneID" id="40308549"/>
<keyword evidence="2" id="KW-1133">Transmembrane helix</keyword>
<dbReference type="KEGG" id="bbes:BESB_035680"/>
<sequence length="1886" mass="203951">MQPSPSATRPQACASQAPPVCGELVRRLRSSLHANEKQAAEAQELRDVEAAHAGGEQQAAEARKAQRKGGAWRISFFAEPGEGEKKAEAGRRREAETRRGAPLSPRPVWALRQPRRLALLSGLALLCCLAVFRRLVFLSPDAGAGELEGEPLAASLETSSPPPAAVSRRLAGLNGGGKSSQCKGGTYWDTREASCLPCPAGTFSFYGSVGVQRCMDCPFGSYSAAGAAVCTVCGANMTTASTGSVSAEACFCESGFKPETSKTGDMACVACEPLFEFCYRTSPTDTGGWWAWEMVCSDTPPQAQGGASGNSAARHPRRLTSRYALHALPPHRPAAPSPFSLLRADTPDSLPLALPPSFTVPAALPPSNSSFVPPLPFAASGAADALGPESPFPALDSAHASTPWLRRLAAAAADGAAEEDEPAGAMLRGFARGSHAALLTTLEGSRAGVEHPFCETLRANNTAGFSYRLKCLKDGVCTGDVAKPCTEGNTGVLCNTCANGYTLALLRPDAKGCRACSAGLIIFFLLPMLGLCVFAGFVVWLARGNDANAFNRNVVICRALVSHFQFLTLLKYRGSWGTNALAQAWGGLVLYLPVENLIECIAALNGWLGTTFTRVLVGLFWPVVNVCLALAIAAVLRKLHLKKLREEIAQAVRDDAYLSPAFNLGAGPAAMRTAEDRWAPVRARAAERQRQKAGGVATGREGARGAGTTALRGEKRFGKSTHAEARERAKKEGLPRAAMAAREVQEKRAQQLAAKQKAKKKKNAKRRDGFQRGGGQIRAREEEEDAEKAKDGQQDEEEESLSSASSSSPFASSMAASAAIAPQKTFTSAARHGAAPPARVAAQQEDDEGVQTETGSEYASALSQSPEMRPAPGFAVPPLEEEEEEEDQEGEEEPAADAPKMPTPQAPNLRDADFYEFWKWFVAVFFVLHYCCLVTIGKLLFAGMFCIMDDAIPKVSYSFLVADFSVPCGAAGSWWICGAAGLLLWVVILPCAHFFCLYKKLRDDIWLTDQYSLLCAWTVYGYRSGYRLMHGVKLMTMVSIMVVTSVPVNHAVLPRAYDAPGGIIFPFSSFKIITSSQVIIAINIIIFYLIILFLFRPAEPTKFAVTHHIGTFSCIAVLAFFISMYYTNIAPGARLTFAVNVTGLVLQFVFFALAFVALLVESGTVKKLRGKAPFIDSALAQASNKIKKGGHYRPLKSEEEERGMQERWEAMRMARAAAEAERDQQARHARLGLGDAATQGAGAHTVERAAVLRLTSKADQIALLDAVTACKSIPRALAAFQRLTFLPDFPTIQKSDALAALDKFGFAIEELETGLKLFLKHRTAMTRFFSRFTVSNLEEAFYCGWELGVLRYPELDDVKLQLVATKQAADRALEKARREDIRQMGQKSMGVYREDVHLWKALKLETCRITLQCLLLDLSDYHFHIPRELPRRRFLATGTDQDMQELAARHVAEQEPAAATVDAEERLDVRALLRLRSGEEGGSDGHGGFYRAGVKLHEFAEAEPKPLRHKRLLEHTYALFRDFTLLFPNALPCIDGETGAQVQTLKADAAKETREAASPAEPVDPYRTTKLFQLNVLGHDISADDGRDVLFRGHFRSVAGPSGALTGLDVSGDARSVIVLDPPVTLHSRCSIECWVSLPLPAPPASPTDSGVYRALCADSDGDIVCALRQGLSRRARAWARHPDDSEFDNANVAGEKSRDARLSRELHFGLYLFPEHENGEDEDDDNGSDAAADAAEAAEAAEAATDAEGARGGEKENGFFEVTYSSHSEKGSAKLQRALEAPGWHHLLISRCESGTGYYWDGACVGFVSSLALPFAGFLDIEAIGNTREGGHAFGAFADFTVFSVYMDDEQVKQRYTYLVNAHRDGAAARAGPPPPPPPTAGLQL</sequence>
<keyword evidence="2" id="KW-0472">Membrane</keyword>
<feature type="transmembrane region" description="Helical" evidence="2">
    <location>
        <begin position="1072"/>
        <end position="1095"/>
    </location>
</feature>
<evidence type="ECO:0000259" key="3">
    <source>
        <dbReference type="Pfam" id="PF07699"/>
    </source>
</evidence>
<feature type="transmembrane region" description="Helical" evidence="2">
    <location>
        <begin position="1138"/>
        <end position="1160"/>
    </location>
</feature>
<feature type="region of interest" description="Disordered" evidence="1">
    <location>
        <begin position="827"/>
        <end position="903"/>
    </location>
</feature>
<feature type="transmembrane region" description="Helical" evidence="2">
    <location>
        <begin position="920"/>
        <end position="941"/>
    </location>
</feature>
<feature type="region of interest" description="Disordered" evidence="1">
    <location>
        <begin position="154"/>
        <end position="181"/>
    </location>
</feature>
<feature type="compositionally biased region" description="Low complexity" evidence="1">
    <location>
        <begin position="1729"/>
        <end position="1748"/>
    </location>
</feature>
<comment type="caution">
    <text evidence="4">The sequence shown here is derived from an EMBL/GenBank/DDBJ whole genome shotgun (WGS) entry which is preliminary data.</text>
</comment>
<feature type="region of interest" description="Disordered" evidence="1">
    <location>
        <begin position="1716"/>
        <end position="1755"/>
    </location>
</feature>
<feature type="transmembrane region" description="Helical" evidence="2">
    <location>
        <begin position="520"/>
        <end position="542"/>
    </location>
</feature>
<feature type="transmembrane region" description="Helical" evidence="2">
    <location>
        <begin position="973"/>
        <end position="998"/>
    </location>
</feature>
<accession>A0A2A9MN78</accession>
<evidence type="ECO:0000256" key="2">
    <source>
        <dbReference type="SAM" id="Phobius"/>
    </source>
</evidence>
<evidence type="ECO:0000313" key="4">
    <source>
        <dbReference type="EMBL" id="PFH37110.1"/>
    </source>
</evidence>